<name>A0A481V7Z4_9ABAC</name>
<protein>
    <recommendedName>
        <fullName evidence="2">dUTP diphosphatase</fullName>
        <ecNumber evidence="2">3.6.1.23</ecNumber>
    </recommendedName>
</protein>
<keyword evidence="3" id="KW-0378">Hydrolase</keyword>
<dbReference type="GO" id="GO:0006226">
    <property type="term" value="P:dUMP biosynthetic process"/>
    <property type="evidence" value="ECO:0007669"/>
    <property type="project" value="InterPro"/>
</dbReference>
<dbReference type="NCBIfam" id="NF001862">
    <property type="entry name" value="PRK00601.1"/>
    <property type="match status" value="1"/>
</dbReference>
<dbReference type="EC" id="3.6.1.23" evidence="2"/>
<evidence type="ECO:0000259" key="5">
    <source>
        <dbReference type="Pfam" id="PF00692"/>
    </source>
</evidence>
<dbReference type="Gene3D" id="2.70.40.10">
    <property type="match status" value="1"/>
</dbReference>
<dbReference type="InterPro" id="IPR033704">
    <property type="entry name" value="dUTPase_trimeric"/>
</dbReference>
<dbReference type="Pfam" id="PF00692">
    <property type="entry name" value="dUTPase"/>
    <property type="match status" value="1"/>
</dbReference>
<evidence type="ECO:0000256" key="2">
    <source>
        <dbReference type="ARBA" id="ARBA00012379"/>
    </source>
</evidence>
<sequence length="168" mass="18700">MSVPVKRSRSSTEEIDSCSSIRDNQEFQDHLYFKKLHKDAITPKRATAGSAGYDLFTPTNVCLKPRQWKVVDIGIAIQLPEKRYGRIAERSGLATKHGIGIQAGVIDTDYRGPIGVCLINKSRKEYNFKKGDKIAQMIVEAYYTPTVLEIDELDDTDRGDAGFGSTGQ</sequence>
<dbReference type="PANTHER" id="PTHR11241">
    <property type="entry name" value="DEOXYURIDINE 5'-TRIPHOSPHATE NUCLEOTIDOHYDROLASE"/>
    <property type="match status" value="1"/>
</dbReference>
<dbReference type="GO" id="GO:0046081">
    <property type="term" value="P:dUTP catabolic process"/>
    <property type="evidence" value="ECO:0007669"/>
    <property type="project" value="InterPro"/>
</dbReference>
<organism evidence="6">
    <name type="scientific">Trichoplusia ni single nucleopolyhedrovirus</name>
    <dbReference type="NCBI Taxonomy" id="332054"/>
    <lineage>
        <taxon>Viruses</taxon>
        <taxon>Viruses incertae sedis</taxon>
        <taxon>Naldaviricetes</taxon>
        <taxon>Lefavirales</taxon>
        <taxon>Baculoviridae</taxon>
        <taxon>Alphabaculovirus</taxon>
        <taxon>Alphabaculovirus trini</taxon>
    </lineage>
</organism>
<dbReference type="NCBIfam" id="TIGR00576">
    <property type="entry name" value="dut"/>
    <property type="match status" value="1"/>
</dbReference>
<dbReference type="InterPro" id="IPR029054">
    <property type="entry name" value="dUTPase-like"/>
</dbReference>
<comment type="similarity">
    <text evidence="1">Belongs to the dUTPase family.</text>
</comment>
<keyword evidence="4" id="KW-0546">Nucleotide metabolism</keyword>
<evidence type="ECO:0000256" key="1">
    <source>
        <dbReference type="ARBA" id="ARBA00006581"/>
    </source>
</evidence>
<evidence type="ECO:0000313" key="6">
    <source>
        <dbReference type="EMBL" id="QBI90336.1"/>
    </source>
</evidence>
<dbReference type="SUPFAM" id="SSF51283">
    <property type="entry name" value="dUTPase-like"/>
    <property type="match status" value="1"/>
</dbReference>
<evidence type="ECO:0000256" key="4">
    <source>
        <dbReference type="ARBA" id="ARBA00023080"/>
    </source>
</evidence>
<dbReference type="GO" id="GO:0004170">
    <property type="term" value="F:dUTP diphosphatase activity"/>
    <property type="evidence" value="ECO:0007669"/>
    <property type="project" value="UniProtKB-EC"/>
</dbReference>
<dbReference type="InterPro" id="IPR008181">
    <property type="entry name" value="dUTPase"/>
</dbReference>
<dbReference type="PANTHER" id="PTHR11241:SF0">
    <property type="entry name" value="DEOXYURIDINE 5'-TRIPHOSPHATE NUCLEOTIDOHYDROLASE"/>
    <property type="match status" value="1"/>
</dbReference>
<accession>A0A481V7Z4</accession>
<feature type="domain" description="dUTPase-like" evidence="5">
    <location>
        <begin position="40"/>
        <end position="167"/>
    </location>
</feature>
<dbReference type="EMBL" id="MH577296">
    <property type="protein sequence ID" value="QBI90336.1"/>
    <property type="molecule type" value="Genomic_DNA"/>
</dbReference>
<dbReference type="GO" id="GO:0000287">
    <property type="term" value="F:magnesium ion binding"/>
    <property type="evidence" value="ECO:0007669"/>
    <property type="project" value="InterPro"/>
</dbReference>
<proteinExistence type="inferred from homology"/>
<dbReference type="InterPro" id="IPR036157">
    <property type="entry name" value="dUTPase-like_sf"/>
</dbReference>
<evidence type="ECO:0000256" key="3">
    <source>
        <dbReference type="ARBA" id="ARBA00022801"/>
    </source>
</evidence>
<dbReference type="CDD" id="cd07557">
    <property type="entry name" value="trimeric_dUTPase"/>
    <property type="match status" value="1"/>
</dbReference>
<reference evidence="6" key="1">
    <citation type="submission" date="2018-07" db="EMBL/GenBank/DDBJ databases">
        <title>A new Alphabaculovirus highly virulent isolated from Trichoplusia ni (TnSNPV).</title>
        <authorList>
            <person name="Bivian-Hernandez M.D.L.A."/>
            <person name="Del Rincon-Castro M.C."/>
            <person name="Ibarra J.E."/>
        </authorList>
    </citation>
    <scope>NUCLEOTIDE SEQUENCE</scope>
    <source>
        <strain evidence="6">LBIV-4</strain>
    </source>
</reference>